<dbReference type="GO" id="GO:0016020">
    <property type="term" value="C:membrane"/>
    <property type="evidence" value="ECO:0007669"/>
    <property type="project" value="UniProtKB-SubCell"/>
</dbReference>
<organism evidence="6 7">
    <name type="scientific">Candidatus Kaiserbacteria bacterium CG_4_9_14_0_2_um_filter_41_32</name>
    <dbReference type="NCBI Taxonomy" id="1974601"/>
    <lineage>
        <taxon>Bacteria</taxon>
        <taxon>Candidatus Kaiseribacteriota</taxon>
    </lineage>
</organism>
<dbReference type="PANTHER" id="PTHR47891:SF2">
    <property type="entry name" value="MAGNESIUM AND COBALT TRANSPORTER"/>
    <property type="match status" value="1"/>
</dbReference>
<dbReference type="Pfam" id="PF01544">
    <property type="entry name" value="CorA"/>
    <property type="match status" value="1"/>
</dbReference>
<evidence type="ECO:0000256" key="3">
    <source>
        <dbReference type="ARBA" id="ARBA00022989"/>
    </source>
</evidence>
<feature type="transmembrane region" description="Helical" evidence="5">
    <location>
        <begin position="7"/>
        <end position="27"/>
    </location>
</feature>
<proteinExistence type="predicted"/>
<evidence type="ECO:0000313" key="7">
    <source>
        <dbReference type="Proteomes" id="UP000230391"/>
    </source>
</evidence>
<dbReference type="InterPro" id="IPR045863">
    <property type="entry name" value="CorA_TM1_TM2"/>
</dbReference>
<evidence type="ECO:0000256" key="4">
    <source>
        <dbReference type="ARBA" id="ARBA00023136"/>
    </source>
</evidence>
<dbReference type="Proteomes" id="UP000230391">
    <property type="component" value="Unassembled WGS sequence"/>
</dbReference>
<evidence type="ECO:0000256" key="2">
    <source>
        <dbReference type="ARBA" id="ARBA00022692"/>
    </source>
</evidence>
<reference evidence="7" key="1">
    <citation type="submission" date="2017-09" db="EMBL/GenBank/DDBJ databases">
        <title>Depth-based differentiation of microbial function through sediment-hosted aquifers and enrichment of novel symbionts in the deep terrestrial subsurface.</title>
        <authorList>
            <person name="Probst A.J."/>
            <person name="Ladd B."/>
            <person name="Jarett J.K."/>
            <person name="Geller-Mcgrath D.E."/>
            <person name="Sieber C.M.K."/>
            <person name="Emerson J.B."/>
            <person name="Anantharaman K."/>
            <person name="Thomas B.C."/>
            <person name="Malmstrom R."/>
            <person name="Stieglmeier M."/>
            <person name="Klingl A."/>
            <person name="Woyke T."/>
            <person name="Ryan C.M."/>
            <person name="Banfield J.F."/>
        </authorList>
    </citation>
    <scope>NUCLEOTIDE SEQUENCE [LARGE SCALE GENOMIC DNA]</scope>
</reference>
<dbReference type="GO" id="GO:0046873">
    <property type="term" value="F:metal ion transmembrane transporter activity"/>
    <property type="evidence" value="ECO:0007669"/>
    <property type="project" value="InterPro"/>
</dbReference>
<keyword evidence="4 5" id="KW-0472">Membrane</keyword>
<feature type="transmembrane region" description="Helical" evidence="5">
    <location>
        <begin position="39"/>
        <end position="58"/>
    </location>
</feature>
<dbReference type="EMBL" id="PFRD01000125">
    <property type="protein sequence ID" value="PJC55862.1"/>
    <property type="molecule type" value="Genomic_DNA"/>
</dbReference>
<evidence type="ECO:0000256" key="1">
    <source>
        <dbReference type="ARBA" id="ARBA00004141"/>
    </source>
</evidence>
<accession>A0A2M8FE37</accession>
<dbReference type="SUPFAM" id="SSF144083">
    <property type="entry name" value="Magnesium transport protein CorA, transmembrane region"/>
    <property type="match status" value="1"/>
</dbReference>
<comment type="caution">
    <text evidence="6">The sequence shown here is derived from an EMBL/GenBank/DDBJ whole genome shotgun (WGS) entry which is preliminary data.</text>
</comment>
<gene>
    <name evidence="6" type="ORF">CO026_03410</name>
</gene>
<dbReference type="InterPro" id="IPR047199">
    <property type="entry name" value="CorA-like"/>
</dbReference>
<keyword evidence="2 5" id="KW-0812">Transmembrane</keyword>
<evidence type="ECO:0008006" key="8">
    <source>
        <dbReference type="Google" id="ProtNLM"/>
    </source>
</evidence>
<sequence length="64" mass="7409">MNNSLRVLTVLTILLMVPQVIFSLYGMNVDLPFQQNTYTFTYLAIANILILGILVAIFKRKNWF</sequence>
<evidence type="ECO:0000256" key="5">
    <source>
        <dbReference type="SAM" id="Phobius"/>
    </source>
</evidence>
<comment type="subcellular location">
    <subcellularLocation>
        <location evidence="1">Membrane</location>
        <topology evidence="1">Multi-pass membrane protein</topology>
    </subcellularLocation>
</comment>
<protein>
    <recommendedName>
        <fullName evidence="8">Magnesium and cobalt transport protein CorA</fullName>
    </recommendedName>
</protein>
<dbReference type="PANTHER" id="PTHR47891">
    <property type="entry name" value="TRANSPORTER-RELATED"/>
    <property type="match status" value="1"/>
</dbReference>
<evidence type="ECO:0000313" key="6">
    <source>
        <dbReference type="EMBL" id="PJC55862.1"/>
    </source>
</evidence>
<dbReference type="Gene3D" id="1.20.58.340">
    <property type="entry name" value="Magnesium transport protein CorA, transmembrane region"/>
    <property type="match status" value="1"/>
</dbReference>
<keyword evidence="3 5" id="KW-1133">Transmembrane helix</keyword>
<dbReference type="InterPro" id="IPR002523">
    <property type="entry name" value="MgTranspt_CorA/ZnTranspt_ZntB"/>
</dbReference>
<name>A0A2M8FE37_9BACT</name>
<dbReference type="AlphaFoldDB" id="A0A2M8FE37"/>